<dbReference type="InterPro" id="IPR023026">
    <property type="entry name" value="Trp_synth_beta/beta-like"/>
</dbReference>
<dbReference type="PANTHER" id="PTHR48077">
    <property type="entry name" value="TRYPTOPHAN SYNTHASE-RELATED"/>
    <property type="match status" value="1"/>
</dbReference>
<dbReference type="PANTHER" id="PTHR48077:SF6">
    <property type="entry name" value="TRYPTOPHAN SYNTHASE"/>
    <property type="match status" value="1"/>
</dbReference>
<dbReference type="UniPathway" id="UPA00035">
    <property type="reaction ID" value="UER00044"/>
</dbReference>
<organism evidence="14">
    <name type="scientific">uncultured euryarchaeote Rifle_16ft_4_minimus_37664</name>
    <dbReference type="NCBI Taxonomy" id="1665194"/>
    <lineage>
        <taxon>Archaea</taxon>
        <taxon>Methanobacteriati</taxon>
        <taxon>Methanobacteriota</taxon>
        <taxon>environmental samples</taxon>
    </lineage>
</organism>
<keyword evidence="7 12" id="KW-0822">Tryptophan biosynthesis</keyword>
<sequence>MQGLQAGRGDDDAVKVTLTVDDIPKAWYSILPHLPSPLPPPLHPGTREPLGPEAFAPLFCKEIVRQEFTTNSEEPIPEDLRDAYSRLGRPTPMYRAKRLEAYLKTPAKIYYKREDLSPVGSHKPNTAVAQAYYSKKEGVEALTTETGAGQWGSAVALASSMFDLRAKVFMVRVSYDQKPYRKFVMRMYGAEVYPSPSDQTNYGRTLLKNDGDNPGSLGIAISEAIEAAVTSTNTKYSIGSVANHVLLHQSVIGLEVIKQFEHLDVVPDVMIGSVGGGSNFAGFAYPMIGQRLKGKVDTRFVAVEPTAVPSMTKGKYEYDFGDTAEMTPLFKMHTLGHAFVPPRIHAGGLRYHGMAPSLSVLLDHGIVEPRAVEQVSTFQAGEIFAKTEGLIAAPETCHAIRGAIDLALEAKRTGEERVIAFNYSGHGLLDLGGYEQYLSGSLRDNGNA</sequence>
<evidence type="ECO:0000256" key="8">
    <source>
        <dbReference type="ARBA" id="ARBA00022898"/>
    </source>
</evidence>
<reference evidence="14" key="1">
    <citation type="journal article" date="2015" name="ISME J.">
        <title>Aquifer environment selects for microbial species cohorts in sediment and groundwater.</title>
        <authorList>
            <person name="Hug L.A."/>
            <person name="Thomas B.C."/>
            <person name="Brown C.T."/>
            <person name="Frischkorn K.R."/>
            <person name="Williams K.H."/>
            <person name="Tringe S.G."/>
            <person name="Banfield J.F."/>
        </authorList>
    </citation>
    <scope>NUCLEOTIDE SEQUENCE</scope>
</reference>
<dbReference type="GO" id="GO:0005737">
    <property type="term" value="C:cytoplasm"/>
    <property type="evidence" value="ECO:0007669"/>
    <property type="project" value="TreeGrafter"/>
</dbReference>
<dbReference type="InterPro" id="IPR006654">
    <property type="entry name" value="Trp_synth_beta"/>
</dbReference>
<protein>
    <recommendedName>
        <fullName evidence="12">Tryptophan synthase beta chain</fullName>
        <ecNumber evidence="12">4.2.1.20</ecNumber>
    </recommendedName>
</protein>
<dbReference type="SUPFAM" id="SSF53686">
    <property type="entry name" value="Tryptophan synthase beta subunit-like PLP-dependent enzymes"/>
    <property type="match status" value="1"/>
</dbReference>
<dbReference type="EMBL" id="KT007002">
    <property type="protein sequence ID" value="AKQ02683.1"/>
    <property type="molecule type" value="Genomic_DNA"/>
</dbReference>
<dbReference type="GO" id="GO:0052684">
    <property type="term" value="F:L-serine hydro-lyase (adding indole, L-tryptophan-forming) activity"/>
    <property type="evidence" value="ECO:0007669"/>
    <property type="project" value="TreeGrafter"/>
</dbReference>
<dbReference type="InterPro" id="IPR001926">
    <property type="entry name" value="TrpB-like_PALP"/>
</dbReference>
<evidence type="ECO:0000259" key="13">
    <source>
        <dbReference type="Pfam" id="PF00291"/>
    </source>
</evidence>
<comment type="catalytic activity">
    <reaction evidence="11 12">
        <text>(1S,2R)-1-C-(indol-3-yl)glycerol 3-phosphate + L-serine = D-glyceraldehyde 3-phosphate + L-tryptophan + H2O</text>
        <dbReference type="Rhea" id="RHEA:10532"/>
        <dbReference type="ChEBI" id="CHEBI:15377"/>
        <dbReference type="ChEBI" id="CHEBI:33384"/>
        <dbReference type="ChEBI" id="CHEBI:57912"/>
        <dbReference type="ChEBI" id="CHEBI:58866"/>
        <dbReference type="ChEBI" id="CHEBI:59776"/>
        <dbReference type="EC" id="4.2.1.20"/>
    </reaction>
</comment>
<keyword evidence="8 12" id="KW-0663">Pyridoxal phosphate</keyword>
<dbReference type="AlphaFoldDB" id="A0A0H4T4T0"/>
<evidence type="ECO:0000256" key="5">
    <source>
        <dbReference type="ARBA" id="ARBA00011270"/>
    </source>
</evidence>
<comment type="pathway">
    <text evidence="3 12">Amino-acid biosynthesis; L-tryptophan biosynthesis; L-tryptophan from chorismate: step 5/5.</text>
</comment>
<comment type="subunit">
    <text evidence="5 12">Tetramer of two alpha and two beta chains.</text>
</comment>
<keyword evidence="10 12" id="KW-0456">Lyase</keyword>
<accession>A0A0H4T4T0</accession>
<name>A0A0H4T4T0_9EURY</name>
<dbReference type="InterPro" id="IPR006653">
    <property type="entry name" value="Trp_synth_b_CS"/>
</dbReference>
<dbReference type="NCBIfam" id="TIGR01415">
    <property type="entry name" value="trpB_rel"/>
    <property type="match status" value="1"/>
</dbReference>
<dbReference type="PIRSF" id="PIRSF001413">
    <property type="entry name" value="Trp_syn_beta"/>
    <property type="match status" value="1"/>
</dbReference>
<dbReference type="GO" id="GO:0030170">
    <property type="term" value="F:pyridoxal phosphate binding"/>
    <property type="evidence" value="ECO:0007669"/>
    <property type="project" value="InterPro"/>
</dbReference>
<evidence type="ECO:0000313" key="14">
    <source>
        <dbReference type="EMBL" id="AKQ02683.1"/>
    </source>
</evidence>
<evidence type="ECO:0000256" key="10">
    <source>
        <dbReference type="ARBA" id="ARBA00023239"/>
    </source>
</evidence>
<evidence type="ECO:0000256" key="9">
    <source>
        <dbReference type="ARBA" id="ARBA00023141"/>
    </source>
</evidence>
<comment type="function">
    <text evidence="2 12">The beta subunit is responsible for the synthesis of L-tryptophan from indole and L-serine.</text>
</comment>
<keyword evidence="9 12" id="KW-0057">Aromatic amino acid biosynthesis</keyword>
<dbReference type="Gene3D" id="3.40.50.1100">
    <property type="match status" value="2"/>
</dbReference>
<dbReference type="CDD" id="cd06446">
    <property type="entry name" value="Trp-synth_B"/>
    <property type="match status" value="1"/>
</dbReference>
<gene>
    <name evidence="12" type="primary">trpB</name>
</gene>
<dbReference type="NCBIfam" id="NF009057">
    <property type="entry name" value="PRK12391.1"/>
    <property type="match status" value="1"/>
</dbReference>
<evidence type="ECO:0000256" key="12">
    <source>
        <dbReference type="HAMAP-Rule" id="MF_00133"/>
    </source>
</evidence>
<dbReference type="PIRSF" id="PIRSF500824">
    <property type="entry name" value="TrpB_prok"/>
    <property type="match status" value="1"/>
</dbReference>
<evidence type="ECO:0000256" key="6">
    <source>
        <dbReference type="ARBA" id="ARBA00022605"/>
    </source>
</evidence>
<evidence type="ECO:0000256" key="3">
    <source>
        <dbReference type="ARBA" id="ARBA00004733"/>
    </source>
</evidence>
<dbReference type="InterPro" id="IPR006316">
    <property type="entry name" value="Trp_synth_b-like"/>
</dbReference>
<feature type="domain" description="Tryptophan synthase beta chain-like PALP" evidence="13">
    <location>
        <begin position="86"/>
        <end position="420"/>
    </location>
</feature>
<evidence type="ECO:0000256" key="7">
    <source>
        <dbReference type="ARBA" id="ARBA00022822"/>
    </source>
</evidence>
<dbReference type="PROSITE" id="PS00168">
    <property type="entry name" value="TRP_SYNTHASE_BETA"/>
    <property type="match status" value="1"/>
</dbReference>
<evidence type="ECO:0000256" key="1">
    <source>
        <dbReference type="ARBA" id="ARBA00001933"/>
    </source>
</evidence>
<dbReference type="EC" id="4.2.1.20" evidence="12"/>
<proteinExistence type="inferred from homology"/>
<comment type="similarity">
    <text evidence="4 12">Belongs to the TrpB family.</text>
</comment>
<comment type="cofactor">
    <cofactor evidence="1 12">
        <name>pyridoxal 5'-phosphate</name>
        <dbReference type="ChEBI" id="CHEBI:597326"/>
    </cofactor>
</comment>
<keyword evidence="6 12" id="KW-0028">Amino-acid biosynthesis</keyword>
<evidence type="ECO:0000256" key="2">
    <source>
        <dbReference type="ARBA" id="ARBA00002786"/>
    </source>
</evidence>
<feature type="modified residue" description="N6-(pyridoxal phosphate)lysine" evidence="12">
    <location>
        <position position="123"/>
    </location>
</feature>
<evidence type="ECO:0000256" key="4">
    <source>
        <dbReference type="ARBA" id="ARBA00009982"/>
    </source>
</evidence>
<dbReference type="InterPro" id="IPR036052">
    <property type="entry name" value="TrpB-like_PALP_sf"/>
</dbReference>
<dbReference type="GO" id="GO:0004834">
    <property type="term" value="F:tryptophan synthase activity"/>
    <property type="evidence" value="ECO:0007669"/>
    <property type="project" value="UniProtKB-UniRule"/>
</dbReference>
<dbReference type="Pfam" id="PF00291">
    <property type="entry name" value="PALP"/>
    <property type="match status" value="1"/>
</dbReference>
<evidence type="ECO:0000256" key="11">
    <source>
        <dbReference type="ARBA" id="ARBA00049047"/>
    </source>
</evidence>
<dbReference type="HAMAP" id="MF_00133">
    <property type="entry name" value="Trp_synth_beta"/>
    <property type="match status" value="1"/>
</dbReference>